<comment type="caution">
    <text evidence="3">The sequence shown here is derived from an EMBL/GenBank/DDBJ whole genome shotgun (WGS) entry which is preliminary data.</text>
</comment>
<accession>A0A4R6JPT8</accession>
<dbReference type="Proteomes" id="UP000294901">
    <property type="component" value="Unassembled WGS sequence"/>
</dbReference>
<dbReference type="OrthoDB" id="8451629at2"/>
<evidence type="ECO:0000259" key="1">
    <source>
        <dbReference type="Pfam" id="PF01814"/>
    </source>
</evidence>
<evidence type="ECO:0000313" key="4">
    <source>
        <dbReference type="Proteomes" id="UP000294901"/>
    </source>
</evidence>
<evidence type="ECO:0000313" key="3">
    <source>
        <dbReference type="EMBL" id="TDO36846.1"/>
    </source>
</evidence>
<organism evidence="3 4">
    <name type="scientific">Paractinoplanes brasiliensis</name>
    <dbReference type="NCBI Taxonomy" id="52695"/>
    <lineage>
        <taxon>Bacteria</taxon>
        <taxon>Bacillati</taxon>
        <taxon>Actinomycetota</taxon>
        <taxon>Actinomycetes</taxon>
        <taxon>Micromonosporales</taxon>
        <taxon>Micromonosporaceae</taxon>
        <taxon>Paractinoplanes</taxon>
    </lineage>
</organism>
<dbReference type="RefSeq" id="WP_133871550.1">
    <property type="nucleotide sequence ID" value="NZ_BOMD01000071.1"/>
</dbReference>
<proteinExistence type="predicted"/>
<dbReference type="Gene3D" id="1.20.120.520">
    <property type="entry name" value="nmb1532 protein domain like"/>
    <property type="match status" value="1"/>
</dbReference>
<reference evidence="3 4" key="1">
    <citation type="submission" date="2019-03" db="EMBL/GenBank/DDBJ databases">
        <title>Sequencing the genomes of 1000 actinobacteria strains.</title>
        <authorList>
            <person name="Klenk H.-P."/>
        </authorList>
    </citation>
    <scope>NUCLEOTIDE SEQUENCE [LARGE SCALE GENOMIC DNA]</scope>
    <source>
        <strain evidence="3 4">DSM 43805</strain>
    </source>
</reference>
<feature type="domain" description="Hemerythrin-like" evidence="1">
    <location>
        <begin position="12"/>
        <end position="137"/>
    </location>
</feature>
<gene>
    <name evidence="3" type="ORF">C8E87_0430</name>
</gene>
<dbReference type="InterPro" id="IPR012312">
    <property type="entry name" value="Hemerythrin-like"/>
</dbReference>
<name>A0A4R6JPT8_9ACTN</name>
<keyword evidence="4" id="KW-1185">Reference proteome</keyword>
<dbReference type="EMBL" id="SNWR01000001">
    <property type="protein sequence ID" value="TDO36846.1"/>
    <property type="molecule type" value="Genomic_DNA"/>
</dbReference>
<feature type="domain" description="DUF2249" evidence="2">
    <location>
        <begin position="194"/>
        <end position="262"/>
    </location>
</feature>
<evidence type="ECO:0000259" key="2">
    <source>
        <dbReference type="Pfam" id="PF10006"/>
    </source>
</evidence>
<dbReference type="Pfam" id="PF10006">
    <property type="entry name" value="DUF2249"/>
    <property type="match status" value="1"/>
</dbReference>
<dbReference type="Pfam" id="PF01814">
    <property type="entry name" value="Hemerythrin"/>
    <property type="match status" value="1"/>
</dbReference>
<dbReference type="AlphaFoldDB" id="A0A4R6JPT8"/>
<dbReference type="InterPro" id="IPR018720">
    <property type="entry name" value="DUF2249"/>
</dbReference>
<sequence length="267" mass="27643">MSQSALADQRAAEAVVRHHSELAAALSGHVTRLVEAAETDAPTQVGELRDRLTSWLHDELLPHAYAEEAALYPAAAELPAGKLLIDGMLGEHRVIAALVADLEAEVSPVVAAATAHALRAVFASHLAKENDLVVPLLAAADGVSLAGLLDGMHDIIGADADVDADGCGCGGCGCGGDPARAGAEAPALAIDPRLDVRDLPHGERHARVLAALDALPPDAAVVLVAPHAPLPLLAEIESRYAGQVAGQWLQDGPDVWQIRLHRQPLPA</sequence>
<protein>
    <submittedName>
        <fullName evidence="3">Uncharacterized protein (DUF2249 family)</fullName>
    </submittedName>
</protein>